<accession>A0A330LN84</accession>
<dbReference type="CDD" id="cd01948">
    <property type="entry name" value="EAL"/>
    <property type="match status" value="1"/>
</dbReference>
<evidence type="ECO:0000259" key="6">
    <source>
        <dbReference type="PROSITE" id="PS50887"/>
    </source>
</evidence>
<dbReference type="KEGG" id="mya:MORIYA_1976"/>
<dbReference type="SMART" id="SM00091">
    <property type="entry name" value="PAS"/>
    <property type="match status" value="2"/>
</dbReference>
<dbReference type="SUPFAM" id="SSF55785">
    <property type="entry name" value="PYP-like sensor domain (PAS domain)"/>
    <property type="match status" value="2"/>
</dbReference>
<dbReference type="SMART" id="SM00052">
    <property type="entry name" value="EAL"/>
    <property type="match status" value="1"/>
</dbReference>
<keyword evidence="2" id="KW-0472">Membrane</keyword>
<dbReference type="PANTHER" id="PTHR44757">
    <property type="entry name" value="DIGUANYLATE CYCLASE DGCP"/>
    <property type="match status" value="1"/>
</dbReference>
<dbReference type="PROSITE" id="PS50887">
    <property type="entry name" value="GGDEF"/>
    <property type="match status" value="1"/>
</dbReference>
<feature type="domain" description="PAS" evidence="3">
    <location>
        <begin position="81"/>
        <end position="125"/>
    </location>
</feature>
<evidence type="ECO:0000313" key="8">
    <source>
        <dbReference type="Proteomes" id="UP000250163"/>
    </source>
</evidence>
<feature type="transmembrane region" description="Helical" evidence="2">
    <location>
        <begin position="42"/>
        <end position="60"/>
    </location>
</feature>
<dbReference type="Gene3D" id="3.30.450.20">
    <property type="entry name" value="PAS domain"/>
    <property type="match status" value="2"/>
</dbReference>
<dbReference type="Pfam" id="PF13426">
    <property type="entry name" value="PAS_9"/>
    <property type="match status" value="1"/>
</dbReference>
<dbReference type="InterPro" id="IPR001610">
    <property type="entry name" value="PAC"/>
</dbReference>
<dbReference type="RefSeq" id="WP_112714576.1">
    <property type="nucleotide sequence ID" value="NZ_LS483250.1"/>
</dbReference>
<protein>
    <submittedName>
        <fullName evidence="7">PAS sensor diguanylate cyclase and phophodiesterase</fullName>
    </submittedName>
</protein>
<dbReference type="PROSITE" id="PS50112">
    <property type="entry name" value="PAS"/>
    <property type="match status" value="2"/>
</dbReference>
<dbReference type="GO" id="GO:0003824">
    <property type="term" value="F:catalytic activity"/>
    <property type="evidence" value="ECO:0007669"/>
    <property type="project" value="UniProtKB-ARBA"/>
</dbReference>
<dbReference type="Pfam" id="PF00563">
    <property type="entry name" value="EAL"/>
    <property type="match status" value="1"/>
</dbReference>
<sequence length="755" mass="84922">MQYFESHKRIFISISIYIASLISLLAYAYFKYHNLNDDTILSTVVIFSAFSFFLIQTLIYRQQLKKSRYQVTLKTDELVQSEAKLNSIFEHSPVGIFHYNKHSVLLKTNRRFEHIIGANKDGLIGFNILENIQNIDLSKAIESSLKGQVSTFKGEYISVSHNKKSYLEVNLVPLYSNTGEIDGGVGVCDDITLQQQNTANLKKLSRVVECSLDGIMITNTSGIIEYVNPHFTQITGYTSQESIGKKANFFRSTTTTNTTYNKLWTSILQGEEWTDEVQNQRKNGKLYWAKVTIIPMSNTDGEITHFIGIQVDITKSRIISKQITYQAKHDMLTDLINRYEFEHQLSDAVCSVQGSQLTHVLCFLDLDQFKIINDTCGHAAGDELLRQIAGLIGDNLKPNDTLARLGGDEFAVLMRDCQLTEAVVAANEILDKVKKFQFIWKKSCFSVGVSIGVAEISRDSGNTSEVLIHADLACYAAKDLGRNRVHTYHDNDELLTARDDEFRWVNEIKEALNEDRFELYAQPIVALQDTAQKPIFEVLLRMQDKNGALISPGVFLPIAERYNLSEPIDRWVIDRTLQWMKAHSQQLDMFDHISINLSGASLGDSDLLQHIMTTITQAEVSPQQIMFEITETAAISNLASATIFINTLSTFGCQFALDDFGSGLSSFAYLKNLPVNTLKIDGIFIKDILTNPIDAAMVKSINEIGHLMKLKTIAEFVENDAIKQKVEAIGIDFAQGYGIGKPQPIDNMLTLNQLL</sequence>
<dbReference type="OrthoDB" id="9816034at2"/>
<reference evidence="8" key="1">
    <citation type="submission" date="2018-05" db="EMBL/GenBank/DDBJ databases">
        <authorList>
            <person name="Cea G.-C."/>
            <person name="William W."/>
        </authorList>
    </citation>
    <scope>NUCLEOTIDE SEQUENCE [LARGE SCALE GENOMIC DNA]</scope>
    <source>
        <strain evidence="8">DB21MT 5</strain>
    </source>
</reference>
<organism evidence="7 8">
    <name type="scientific">Moritella yayanosii</name>
    <dbReference type="NCBI Taxonomy" id="69539"/>
    <lineage>
        <taxon>Bacteria</taxon>
        <taxon>Pseudomonadati</taxon>
        <taxon>Pseudomonadota</taxon>
        <taxon>Gammaproteobacteria</taxon>
        <taxon>Alteromonadales</taxon>
        <taxon>Moritellaceae</taxon>
        <taxon>Moritella</taxon>
    </lineage>
</organism>
<evidence type="ECO:0000259" key="3">
    <source>
        <dbReference type="PROSITE" id="PS50112"/>
    </source>
</evidence>
<dbReference type="SMART" id="SM00086">
    <property type="entry name" value="PAC"/>
    <property type="match status" value="2"/>
</dbReference>
<dbReference type="PANTHER" id="PTHR44757:SF4">
    <property type="entry name" value="DIGUANYLATE CYCLASE DGCE-RELATED"/>
    <property type="match status" value="1"/>
</dbReference>
<evidence type="ECO:0000256" key="2">
    <source>
        <dbReference type="SAM" id="Phobius"/>
    </source>
</evidence>
<dbReference type="InterPro" id="IPR013767">
    <property type="entry name" value="PAS_fold"/>
</dbReference>
<dbReference type="InterPro" id="IPR029787">
    <property type="entry name" value="Nucleotide_cyclase"/>
</dbReference>
<dbReference type="InterPro" id="IPR035919">
    <property type="entry name" value="EAL_sf"/>
</dbReference>
<feature type="domain" description="GGDEF" evidence="6">
    <location>
        <begin position="357"/>
        <end position="490"/>
    </location>
</feature>
<comment type="cofactor">
    <cofactor evidence="1">
        <name>Mg(2+)</name>
        <dbReference type="ChEBI" id="CHEBI:18420"/>
    </cofactor>
</comment>
<evidence type="ECO:0000313" key="7">
    <source>
        <dbReference type="EMBL" id="SQD78454.1"/>
    </source>
</evidence>
<dbReference type="SMART" id="SM00267">
    <property type="entry name" value="GGDEF"/>
    <property type="match status" value="1"/>
</dbReference>
<feature type="domain" description="EAL" evidence="5">
    <location>
        <begin position="501"/>
        <end position="755"/>
    </location>
</feature>
<dbReference type="CDD" id="cd01949">
    <property type="entry name" value="GGDEF"/>
    <property type="match status" value="1"/>
</dbReference>
<evidence type="ECO:0000259" key="4">
    <source>
        <dbReference type="PROSITE" id="PS50113"/>
    </source>
</evidence>
<dbReference type="CDD" id="cd00130">
    <property type="entry name" value="PAS"/>
    <property type="match status" value="1"/>
</dbReference>
<proteinExistence type="predicted"/>
<dbReference type="SUPFAM" id="SSF141868">
    <property type="entry name" value="EAL domain-like"/>
    <property type="match status" value="1"/>
</dbReference>
<dbReference type="InterPro" id="IPR000014">
    <property type="entry name" value="PAS"/>
</dbReference>
<dbReference type="Pfam" id="PF00990">
    <property type="entry name" value="GGDEF"/>
    <property type="match status" value="1"/>
</dbReference>
<dbReference type="NCBIfam" id="TIGR00254">
    <property type="entry name" value="GGDEF"/>
    <property type="match status" value="1"/>
</dbReference>
<feature type="transmembrane region" description="Helical" evidence="2">
    <location>
        <begin position="12"/>
        <end position="30"/>
    </location>
</feature>
<keyword evidence="2" id="KW-1133">Transmembrane helix</keyword>
<dbReference type="InterPro" id="IPR052155">
    <property type="entry name" value="Biofilm_reg_signaling"/>
</dbReference>
<dbReference type="AlphaFoldDB" id="A0A330LN84"/>
<feature type="domain" description="PAC" evidence="4">
    <location>
        <begin position="273"/>
        <end position="325"/>
    </location>
</feature>
<dbReference type="Pfam" id="PF00989">
    <property type="entry name" value="PAS"/>
    <property type="match status" value="1"/>
</dbReference>
<keyword evidence="2" id="KW-0812">Transmembrane</keyword>
<dbReference type="Proteomes" id="UP000250163">
    <property type="component" value="Chromosome MORIYA"/>
</dbReference>
<evidence type="ECO:0000256" key="1">
    <source>
        <dbReference type="ARBA" id="ARBA00001946"/>
    </source>
</evidence>
<dbReference type="InterPro" id="IPR001633">
    <property type="entry name" value="EAL_dom"/>
</dbReference>
<dbReference type="PROSITE" id="PS50883">
    <property type="entry name" value="EAL"/>
    <property type="match status" value="1"/>
</dbReference>
<evidence type="ECO:0000259" key="5">
    <source>
        <dbReference type="PROSITE" id="PS50883"/>
    </source>
</evidence>
<keyword evidence="8" id="KW-1185">Reference proteome</keyword>
<feature type="domain" description="PAS" evidence="3">
    <location>
        <begin position="200"/>
        <end position="245"/>
    </location>
</feature>
<dbReference type="GO" id="GO:0006355">
    <property type="term" value="P:regulation of DNA-templated transcription"/>
    <property type="evidence" value="ECO:0007669"/>
    <property type="project" value="InterPro"/>
</dbReference>
<dbReference type="InterPro" id="IPR000160">
    <property type="entry name" value="GGDEF_dom"/>
</dbReference>
<dbReference type="NCBIfam" id="TIGR00229">
    <property type="entry name" value="sensory_box"/>
    <property type="match status" value="2"/>
</dbReference>
<dbReference type="PROSITE" id="PS50113">
    <property type="entry name" value="PAC"/>
    <property type="match status" value="2"/>
</dbReference>
<dbReference type="Gene3D" id="3.30.70.270">
    <property type="match status" value="1"/>
</dbReference>
<name>A0A330LN84_9GAMM</name>
<dbReference type="InterPro" id="IPR035965">
    <property type="entry name" value="PAS-like_dom_sf"/>
</dbReference>
<dbReference type="EMBL" id="LS483250">
    <property type="protein sequence ID" value="SQD78454.1"/>
    <property type="molecule type" value="Genomic_DNA"/>
</dbReference>
<dbReference type="InterPro" id="IPR043128">
    <property type="entry name" value="Rev_trsase/Diguanyl_cyclase"/>
</dbReference>
<feature type="domain" description="PAC" evidence="4">
    <location>
        <begin position="150"/>
        <end position="203"/>
    </location>
</feature>
<dbReference type="SUPFAM" id="SSF55073">
    <property type="entry name" value="Nucleotide cyclase"/>
    <property type="match status" value="1"/>
</dbReference>
<gene>
    <name evidence="7" type="ORF">MORIYA_1976</name>
</gene>
<dbReference type="FunFam" id="3.30.70.270:FF:000001">
    <property type="entry name" value="Diguanylate cyclase domain protein"/>
    <property type="match status" value="1"/>
</dbReference>
<dbReference type="InterPro" id="IPR000700">
    <property type="entry name" value="PAS-assoc_C"/>
</dbReference>
<dbReference type="Gene3D" id="3.20.20.450">
    <property type="entry name" value="EAL domain"/>
    <property type="match status" value="1"/>
</dbReference>